<dbReference type="InterPro" id="IPR002467">
    <property type="entry name" value="Pept_M24A_MAP1"/>
</dbReference>
<dbReference type="EC" id="3.4.11.18" evidence="10"/>
<protein>
    <recommendedName>
        <fullName evidence="10">Methionine aminopeptidase</fullName>
        <ecNumber evidence="10">3.4.11.18</ecNumber>
    </recommendedName>
</protein>
<evidence type="ECO:0000256" key="7">
    <source>
        <dbReference type="ARBA" id="ARBA00022833"/>
    </source>
</evidence>
<dbReference type="PANTHER" id="PTHR43330:SF7">
    <property type="entry name" value="METHIONINE AMINOPEPTIDASE 1"/>
    <property type="match status" value="1"/>
</dbReference>
<keyword evidence="4 8" id="KW-0479">Metal-binding</keyword>
<comment type="cofactor">
    <cofactor evidence="10">
        <name>Co(2+)</name>
        <dbReference type="ChEBI" id="CHEBI:48828"/>
    </cofactor>
    <cofactor evidence="10">
        <name>Zn(2+)</name>
        <dbReference type="ChEBI" id="CHEBI:29105"/>
    </cofactor>
    <cofactor evidence="10">
        <name>Mn(2+)</name>
        <dbReference type="ChEBI" id="CHEBI:29035"/>
    </cofactor>
    <cofactor evidence="10">
        <name>Fe(2+)</name>
        <dbReference type="ChEBI" id="CHEBI:29033"/>
    </cofactor>
    <text evidence="10">Binds 2 divalent metal cations per subunit. Has a high-affinity and a low affinity metal-binding site. The true nature of the physiological cofactor is under debate. The enzyme is active with cobalt, zinc, manganese or divalent iron ions.</text>
</comment>
<feature type="domain" description="C6H2-type" evidence="11">
    <location>
        <begin position="10"/>
        <end position="63"/>
    </location>
</feature>
<comment type="catalytic activity">
    <reaction evidence="8 10">
        <text>Release of N-terminal amino acids, preferentially methionine, from peptides and arylamides.</text>
        <dbReference type="EC" id="3.4.11.18"/>
    </reaction>
</comment>
<keyword evidence="3 8" id="KW-0645">Protease</keyword>
<sequence>MEHLTSDTVQRLCENPECRKPATLQCPTCVKLSLDPSFFCDQICFKGFWNFHKLLHVKKEVVNNDGYKYSGPLRPFPYSFKGHRYIPDHIKKPEYAKSGIPKQVSDKYVPVVLDEELELLKDVCKIGRAAQDLGHQAVAVGVTTEEIDRIVHEFIIDNDAYPSPLNFNGFPRSCCTSINETICHGIPDTRPLQDGDILNLDISVFKNDFHADLNETYLVGNFSESSRKLVEVTYDSLMKAIDYCKPGSMYRECGNIISNYTEPLGYSVVRSFCGHGVGSTLHQAPQIPHYAKNKAVGFMKKGHVFTIEPMINQGVWKDQTWKDGWTVTTVDGQRSAQFEHTMVITDDGVEVLTARKENSPPLEFQIKKN</sequence>
<feature type="binding site" evidence="8">
    <location>
        <position position="339"/>
    </location>
    <ligand>
        <name>Zn(2+)</name>
        <dbReference type="ChEBI" id="CHEBI:29105"/>
        <label>3</label>
    </ligand>
</feature>
<dbReference type="PRINTS" id="PR00599">
    <property type="entry name" value="MAPEPTIDASE"/>
</dbReference>
<dbReference type="AlphaFoldDB" id="A0A078AFH8"/>
<keyword evidence="1 8" id="KW-0031">Aminopeptidase</keyword>
<feature type="binding site" evidence="8">
    <location>
        <position position="275"/>
    </location>
    <ligand>
        <name>Zn(2+)</name>
        <dbReference type="ChEBI" id="CHEBI:29105"/>
        <label>4</label>
        <note>catalytic</note>
    </ligand>
</feature>
<dbReference type="GO" id="GO:0006508">
    <property type="term" value="P:proteolysis"/>
    <property type="evidence" value="ECO:0007669"/>
    <property type="project" value="UniProtKB-KW"/>
</dbReference>
<dbReference type="HAMAP" id="MF_01974">
    <property type="entry name" value="MetAP_1"/>
    <property type="match status" value="1"/>
</dbReference>
<evidence type="ECO:0000256" key="1">
    <source>
        <dbReference type="ARBA" id="ARBA00022438"/>
    </source>
</evidence>
<dbReference type="EMBL" id="CCKQ01009128">
    <property type="protein sequence ID" value="CDW80591.1"/>
    <property type="molecule type" value="Genomic_DNA"/>
</dbReference>
<dbReference type="OrthoDB" id="3209743at2759"/>
<keyword evidence="6 8" id="KW-0378">Hydrolase</keyword>
<gene>
    <name evidence="12" type="primary">Contig1541.g1679</name>
    <name evidence="12" type="ORF">STYLEM_9594</name>
</gene>
<dbReference type="Pfam" id="PF15801">
    <property type="entry name" value="zf-C6H2"/>
    <property type="match status" value="1"/>
</dbReference>
<dbReference type="Gene3D" id="3.90.230.10">
    <property type="entry name" value="Creatinase/methionine aminopeptidase superfamily"/>
    <property type="match status" value="1"/>
</dbReference>
<keyword evidence="7" id="KW-0862">Zinc</keyword>
<evidence type="ECO:0000256" key="3">
    <source>
        <dbReference type="ARBA" id="ARBA00022670"/>
    </source>
</evidence>
<dbReference type="PROSITE" id="PS00680">
    <property type="entry name" value="MAP_1"/>
    <property type="match status" value="1"/>
</dbReference>
<keyword evidence="5 9" id="KW-0863">Zinc-finger</keyword>
<keyword evidence="13" id="KW-1185">Reference proteome</keyword>
<comment type="similarity">
    <text evidence="8 9">Belongs to the peptidase M24A family. Methionine aminopeptidase type 1 subfamily.</text>
</comment>
<proteinExistence type="inferred from homology"/>
<evidence type="ECO:0000256" key="5">
    <source>
        <dbReference type="ARBA" id="ARBA00022771"/>
    </source>
</evidence>
<dbReference type="SUPFAM" id="SSF55920">
    <property type="entry name" value="Creatinase/aminopeptidase"/>
    <property type="match status" value="1"/>
</dbReference>
<feature type="binding site" evidence="8">
    <location>
        <position position="308"/>
    </location>
    <ligand>
        <name>Zn(2+)</name>
        <dbReference type="ChEBI" id="CHEBI:29105"/>
        <label>4</label>
        <note>catalytic</note>
    </ligand>
</feature>
<name>A0A078AFH8_STYLE</name>
<feature type="binding site" evidence="8">
    <location>
        <position position="184"/>
    </location>
    <ligand>
        <name>a protein</name>
        <dbReference type="ChEBI" id="CHEBI:16541"/>
    </ligand>
    <ligandPart>
        <name>N-terminal L-methionine residue</name>
        <dbReference type="ChEBI" id="CHEBI:64731"/>
    </ligandPart>
</feature>
<organism evidence="12 13">
    <name type="scientific">Stylonychia lemnae</name>
    <name type="common">Ciliate</name>
    <dbReference type="NCBI Taxonomy" id="5949"/>
    <lineage>
        <taxon>Eukaryota</taxon>
        <taxon>Sar</taxon>
        <taxon>Alveolata</taxon>
        <taxon>Ciliophora</taxon>
        <taxon>Intramacronucleata</taxon>
        <taxon>Spirotrichea</taxon>
        <taxon>Stichotrichia</taxon>
        <taxon>Sporadotrichida</taxon>
        <taxon>Oxytrichidae</taxon>
        <taxon>Stylonychinae</taxon>
        <taxon>Stylonychia</taxon>
    </lineage>
</organism>
<dbReference type="FunCoup" id="A0A078AFH8">
    <property type="interactions" value="586"/>
</dbReference>
<dbReference type="GO" id="GO:0004239">
    <property type="term" value="F:initiator methionyl aminopeptidase activity"/>
    <property type="evidence" value="ECO:0007669"/>
    <property type="project" value="UniProtKB-UniRule"/>
</dbReference>
<comment type="subcellular location">
    <subcellularLocation>
        <location evidence="8">Cytoplasm</location>
    </subcellularLocation>
</comment>
<dbReference type="InterPro" id="IPR031615">
    <property type="entry name" value="Zfn-C6H2"/>
</dbReference>
<comment type="function">
    <text evidence="8 10">Cotranslationally removes the N-terminal methionine from nascent proteins. The N-terminal methionine is often cleaved when the second residue in the primary sequence is small and uncharged (Met-Ala-, Cys, Gly, Pro, Ser, Thr, or Val).</text>
</comment>
<dbReference type="CDD" id="cd01086">
    <property type="entry name" value="MetAP1"/>
    <property type="match status" value="1"/>
</dbReference>
<dbReference type="PANTHER" id="PTHR43330">
    <property type="entry name" value="METHIONINE AMINOPEPTIDASE"/>
    <property type="match status" value="1"/>
</dbReference>
<comment type="subunit">
    <text evidence="8">Associates with the 60S ribosomal subunit of the 80S translational complex.</text>
</comment>
<reference evidence="12 13" key="1">
    <citation type="submission" date="2014-06" db="EMBL/GenBank/DDBJ databases">
        <authorList>
            <person name="Swart Estienne"/>
        </authorList>
    </citation>
    <scope>NUCLEOTIDE SEQUENCE [LARGE SCALE GENOMIC DNA]</scope>
    <source>
        <strain evidence="12 13">130c</strain>
    </source>
</reference>
<accession>A0A078AFH8</accession>
<evidence type="ECO:0000256" key="8">
    <source>
        <dbReference type="HAMAP-Rule" id="MF_03174"/>
    </source>
</evidence>
<dbReference type="Pfam" id="PF00557">
    <property type="entry name" value="Peptidase_M24"/>
    <property type="match status" value="1"/>
</dbReference>
<feature type="binding site" evidence="8">
    <location>
        <position position="282"/>
    </location>
    <ligand>
        <name>a protein</name>
        <dbReference type="ChEBI" id="CHEBI:16541"/>
    </ligand>
    <ligandPart>
        <name>N-terminal L-methionine residue</name>
        <dbReference type="ChEBI" id="CHEBI:64731"/>
    </ligandPart>
</feature>
<dbReference type="Proteomes" id="UP000039865">
    <property type="component" value="Unassembled WGS sequence"/>
</dbReference>
<evidence type="ECO:0000313" key="12">
    <source>
        <dbReference type="EMBL" id="CDW80591.1"/>
    </source>
</evidence>
<feature type="binding site" evidence="8">
    <location>
        <position position="339"/>
    </location>
    <ligand>
        <name>Zn(2+)</name>
        <dbReference type="ChEBI" id="CHEBI:29105"/>
        <label>4</label>
        <note>catalytic</note>
    </ligand>
</feature>
<feature type="binding site" evidence="8">
    <location>
        <position position="212"/>
    </location>
    <ligand>
        <name>Zn(2+)</name>
        <dbReference type="ChEBI" id="CHEBI:29105"/>
        <label>4</label>
        <note>catalytic</note>
    </ligand>
</feature>
<comment type="cofactor">
    <cofactor evidence="8">
        <name>Zn(2+)</name>
        <dbReference type="ChEBI" id="CHEBI:29105"/>
    </cofactor>
    <cofactor evidence="8">
        <name>Co(2+)</name>
        <dbReference type="ChEBI" id="CHEBI:48828"/>
    </cofactor>
    <cofactor evidence="8">
        <name>Mn(2+)</name>
        <dbReference type="ChEBI" id="CHEBI:29035"/>
    </cofactor>
    <cofactor evidence="8">
        <name>Fe(2+)</name>
        <dbReference type="ChEBI" id="CHEBI:29033"/>
    </cofactor>
    <text evidence="8">Binds 2 divalent metal cations per subunit. Has a high-affinity and a low affinity metal-binding site. The true nature of the physiological cofactor is under debate. The enzyme is active with zinc, cobalt, manganese or divalent iron ions. Has high activity with zinc; zinc cofactor is transferred into the active site region by the ZNG1 zinc chaperone.</text>
</comment>
<evidence type="ECO:0000313" key="13">
    <source>
        <dbReference type="Proteomes" id="UP000039865"/>
    </source>
</evidence>
<evidence type="ECO:0000256" key="10">
    <source>
        <dbReference type="RuleBase" id="RU003653"/>
    </source>
</evidence>
<keyword evidence="2 8" id="KW-0963">Cytoplasm</keyword>
<dbReference type="GO" id="GO:0008270">
    <property type="term" value="F:zinc ion binding"/>
    <property type="evidence" value="ECO:0007669"/>
    <property type="project" value="UniProtKB-KW"/>
</dbReference>
<evidence type="ECO:0000256" key="6">
    <source>
        <dbReference type="ARBA" id="ARBA00022801"/>
    </source>
</evidence>
<dbReference type="GO" id="GO:0070006">
    <property type="term" value="F:metalloaminopeptidase activity"/>
    <property type="evidence" value="ECO:0007669"/>
    <property type="project" value="UniProtKB-UniRule"/>
</dbReference>
<evidence type="ECO:0000259" key="11">
    <source>
        <dbReference type="PROSITE" id="PS52013"/>
    </source>
</evidence>
<evidence type="ECO:0000256" key="2">
    <source>
        <dbReference type="ARBA" id="ARBA00022490"/>
    </source>
</evidence>
<feature type="binding site" evidence="8">
    <location>
        <position position="212"/>
    </location>
    <ligand>
        <name>Zn(2+)</name>
        <dbReference type="ChEBI" id="CHEBI:29105"/>
        <label>3</label>
    </ligand>
</feature>
<dbReference type="InterPro" id="IPR000994">
    <property type="entry name" value="Pept_M24"/>
</dbReference>
<dbReference type="PROSITE" id="PS52013">
    <property type="entry name" value="ZF_C6H2"/>
    <property type="match status" value="1"/>
</dbReference>
<feature type="binding site" evidence="8">
    <location>
        <position position="201"/>
    </location>
    <ligand>
        <name>Zn(2+)</name>
        <dbReference type="ChEBI" id="CHEBI:29105"/>
        <label>3</label>
    </ligand>
</feature>
<dbReference type="GO" id="GO:0005829">
    <property type="term" value="C:cytosol"/>
    <property type="evidence" value="ECO:0007669"/>
    <property type="project" value="TreeGrafter"/>
</dbReference>
<dbReference type="InterPro" id="IPR036005">
    <property type="entry name" value="Creatinase/aminopeptidase-like"/>
</dbReference>
<evidence type="ECO:0000256" key="9">
    <source>
        <dbReference type="PROSITE-ProRule" id="PRU01357"/>
    </source>
</evidence>
<dbReference type="NCBIfam" id="TIGR00500">
    <property type="entry name" value="met_pdase_I"/>
    <property type="match status" value="1"/>
</dbReference>
<dbReference type="OMA" id="FYGDHAY"/>
<dbReference type="InParanoid" id="A0A078AFH8"/>
<dbReference type="InterPro" id="IPR001714">
    <property type="entry name" value="Pept_M24_MAP"/>
</dbReference>
<evidence type="ECO:0000256" key="4">
    <source>
        <dbReference type="ARBA" id="ARBA00022723"/>
    </source>
</evidence>